<feature type="domain" description="Amidohydrolase-related" evidence="3">
    <location>
        <begin position="92"/>
        <end position="359"/>
    </location>
</feature>
<dbReference type="PANTHER" id="PTHR21240:SF28">
    <property type="entry name" value="ISO-OROTATE DECARBOXYLASE (EUROFUNG)"/>
    <property type="match status" value="1"/>
</dbReference>
<feature type="signal peptide" evidence="2">
    <location>
        <begin position="1"/>
        <end position="23"/>
    </location>
</feature>
<dbReference type="OrthoDB" id="644687at2"/>
<protein>
    <submittedName>
        <fullName evidence="4">Amidohydrolase</fullName>
    </submittedName>
</protein>
<evidence type="ECO:0000313" key="5">
    <source>
        <dbReference type="Proteomes" id="UP000317557"/>
    </source>
</evidence>
<dbReference type="GO" id="GO:0005737">
    <property type="term" value="C:cytoplasm"/>
    <property type="evidence" value="ECO:0007669"/>
    <property type="project" value="TreeGrafter"/>
</dbReference>
<dbReference type="InterPro" id="IPR032465">
    <property type="entry name" value="ACMSD"/>
</dbReference>
<dbReference type="EMBL" id="FXTP01000003">
    <property type="protein sequence ID" value="SMO50935.1"/>
    <property type="molecule type" value="Genomic_DNA"/>
</dbReference>
<feature type="chain" id="PRO_5021850358" evidence="2">
    <location>
        <begin position="24"/>
        <end position="370"/>
    </location>
</feature>
<name>A0A521BV31_9BACT</name>
<dbReference type="RefSeq" id="WP_142453538.1">
    <property type="nucleotide sequence ID" value="NZ_FXTP01000003.1"/>
</dbReference>
<proteinExistence type="predicted"/>
<evidence type="ECO:0000259" key="3">
    <source>
        <dbReference type="Pfam" id="PF04909"/>
    </source>
</evidence>
<gene>
    <name evidence="4" type="ORF">SAMN06265219_103113</name>
</gene>
<dbReference type="InterPro" id="IPR006680">
    <property type="entry name" value="Amidohydro-rel"/>
</dbReference>
<evidence type="ECO:0000256" key="1">
    <source>
        <dbReference type="ARBA" id="ARBA00023239"/>
    </source>
</evidence>
<keyword evidence="2" id="KW-0732">Signal</keyword>
<organism evidence="4 5">
    <name type="scientific">Gracilimonas mengyeensis</name>
    <dbReference type="NCBI Taxonomy" id="1302730"/>
    <lineage>
        <taxon>Bacteria</taxon>
        <taxon>Pseudomonadati</taxon>
        <taxon>Balneolota</taxon>
        <taxon>Balneolia</taxon>
        <taxon>Balneolales</taxon>
        <taxon>Balneolaceae</taxon>
        <taxon>Gracilimonas</taxon>
    </lineage>
</organism>
<dbReference type="SUPFAM" id="SSF51556">
    <property type="entry name" value="Metallo-dependent hydrolases"/>
    <property type="match status" value="1"/>
</dbReference>
<keyword evidence="5" id="KW-1185">Reference proteome</keyword>
<dbReference type="AlphaFoldDB" id="A0A521BV31"/>
<dbReference type="InterPro" id="IPR032466">
    <property type="entry name" value="Metal_Hydrolase"/>
</dbReference>
<dbReference type="PANTHER" id="PTHR21240">
    <property type="entry name" value="2-AMINO-3-CARBOXYLMUCONATE-6-SEMIALDEHYDE DECARBOXYLASE"/>
    <property type="match status" value="1"/>
</dbReference>
<accession>A0A521BV31</accession>
<reference evidence="4 5" key="1">
    <citation type="submission" date="2017-05" db="EMBL/GenBank/DDBJ databases">
        <authorList>
            <person name="Varghese N."/>
            <person name="Submissions S."/>
        </authorList>
    </citation>
    <scope>NUCLEOTIDE SEQUENCE [LARGE SCALE GENOMIC DNA]</scope>
    <source>
        <strain evidence="4 5">DSM 21985</strain>
    </source>
</reference>
<dbReference type="GO" id="GO:0016831">
    <property type="term" value="F:carboxy-lyase activity"/>
    <property type="evidence" value="ECO:0007669"/>
    <property type="project" value="InterPro"/>
</dbReference>
<dbReference type="CDD" id="cd01292">
    <property type="entry name" value="metallo-dependent_hydrolases"/>
    <property type="match status" value="1"/>
</dbReference>
<dbReference type="Proteomes" id="UP000317557">
    <property type="component" value="Unassembled WGS sequence"/>
</dbReference>
<evidence type="ECO:0000256" key="2">
    <source>
        <dbReference type="SAM" id="SignalP"/>
    </source>
</evidence>
<sequence>MKNLRLFYFIVAVLLLSGNTTLAQEPDTTMSFEEYDPESTLVVPGEVIKSAKYPFVDVHSHLWRMSEMDLSVTAKEMDSLNMKVLVNLSGRSGERLKQMVEAAEAQAPGRFIVFANLDFDGIDDPDWTERTVQQLQEDYENGARGLKIFKNLGLTVTDSEGNRLHTDDPRLDPVWAKAGELGIPVLIHTGEPEVFWAPINEKNERWLEMKNFPNRHRGDSTRYPSWEVVMQEQWNVFRKHPETTFINAHLGWMGNDLARLGDLLDEFPNVYTEISAAVAEIGRQPRFAHDFFVKYQDRILFGKDTYRPKEYWVYFRVLESDDEYFDYFRKRHAFWKMYGLNLPDEVLEKVYYKNALKVVPGIDASLFTTN</sequence>
<dbReference type="GO" id="GO:0016787">
    <property type="term" value="F:hydrolase activity"/>
    <property type="evidence" value="ECO:0007669"/>
    <property type="project" value="UniProtKB-KW"/>
</dbReference>
<evidence type="ECO:0000313" key="4">
    <source>
        <dbReference type="EMBL" id="SMO50935.1"/>
    </source>
</evidence>
<dbReference type="Gene3D" id="3.20.20.140">
    <property type="entry name" value="Metal-dependent hydrolases"/>
    <property type="match status" value="1"/>
</dbReference>
<keyword evidence="1" id="KW-0456">Lyase</keyword>
<keyword evidence="4" id="KW-0378">Hydrolase</keyword>
<dbReference type="Pfam" id="PF04909">
    <property type="entry name" value="Amidohydro_2"/>
    <property type="match status" value="1"/>
</dbReference>
<dbReference type="GO" id="GO:0019748">
    <property type="term" value="P:secondary metabolic process"/>
    <property type="evidence" value="ECO:0007669"/>
    <property type="project" value="TreeGrafter"/>
</dbReference>